<dbReference type="GO" id="GO:0008652">
    <property type="term" value="P:amino acid biosynthetic process"/>
    <property type="evidence" value="ECO:0007669"/>
    <property type="project" value="UniProtKB-KW"/>
</dbReference>
<name>A0A6I6ENF1_9CLOT</name>
<dbReference type="Proteomes" id="UP000422764">
    <property type="component" value="Chromosome"/>
</dbReference>
<evidence type="ECO:0000256" key="9">
    <source>
        <dbReference type="HAMAP-Rule" id="MF_00110"/>
    </source>
</evidence>
<evidence type="ECO:0000259" key="11">
    <source>
        <dbReference type="Pfam" id="PF01761"/>
    </source>
</evidence>
<comment type="caution">
    <text evidence="9">Lacks conserved residue(s) required for the propagation of feature annotation.</text>
</comment>
<keyword evidence="5 9" id="KW-0862">Zinc</keyword>
<sequence length="361" mass="40916">MRELRINLKEKTYLLYIERGLLDRIGKKIKSIYTDNGIKDVSANKKVIIVTDKNVDKFYGNKVKESLEESGFMFFKVVIEPGEKSKSMEELIKLYNELLDIGVTRGDLIIALGGGVVGDLTGFAASTFLRGIPYIQIPTSLLAQIDSSIGGKVAVDLPRGKNLVGSFYHPEAVFIDPNVLDTLDKRFLYDGMGEVIKYGCIKDKELFYNLIQYDDKELLSNMENIIYTCCSIKKKVVEKDEKDTGDRMLLNFGHTIGHAIEKYYNFEKYTHGEAVALGMYIITKKSEEMKLTKEGTAALIAKVLNRHNLEHEINLEDKDSILSAISLDKKNKGEFINIVLLRDIGDSFIHEIKRVEMIDFI</sequence>
<dbReference type="CDD" id="cd08195">
    <property type="entry name" value="DHQS"/>
    <property type="match status" value="1"/>
</dbReference>
<comment type="similarity">
    <text evidence="9">Belongs to the sugar phosphate cyclases superfamily. Dehydroquinate synthase family.</text>
</comment>
<accession>A0A6I6ENF1</accession>
<comment type="cofactor">
    <cofactor evidence="1 9">
        <name>NAD(+)</name>
        <dbReference type="ChEBI" id="CHEBI:57540"/>
    </cofactor>
</comment>
<evidence type="ECO:0000313" key="14">
    <source>
        <dbReference type="Proteomes" id="UP000422764"/>
    </source>
</evidence>
<dbReference type="InterPro" id="IPR030960">
    <property type="entry name" value="DHQS/DOIS_N"/>
</dbReference>
<gene>
    <name evidence="9" type="primary">aroB</name>
    <name evidence="13" type="ORF">GOM49_01500</name>
</gene>
<dbReference type="GO" id="GO:0009073">
    <property type="term" value="P:aromatic amino acid family biosynthetic process"/>
    <property type="evidence" value="ECO:0007669"/>
    <property type="project" value="UniProtKB-KW"/>
</dbReference>
<feature type="domain" description="3-dehydroquinate synthase C-terminal" evidence="12">
    <location>
        <begin position="191"/>
        <end position="331"/>
    </location>
</feature>
<keyword evidence="9" id="KW-0057">Aromatic amino acid biosynthesis</keyword>
<keyword evidence="9" id="KW-0963">Cytoplasm</keyword>
<evidence type="ECO:0000259" key="12">
    <source>
        <dbReference type="Pfam" id="PF24621"/>
    </source>
</evidence>
<keyword evidence="9" id="KW-0028">Amino-acid biosynthesis</keyword>
<feature type="binding site" evidence="9">
    <location>
        <position position="194"/>
    </location>
    <ligand>
        <name>Zn(2+)</name>
        <dbReference type="ChEBI" id="CHEBI:29105"/>
    </ligand>
</feature>
<reference evidence="13 14" key="1">
    <citation type="submission" date="2019-12" db="EMBL/GenBank/DDBJ databases">
        <title>Genome sequenceing of Clostridium bovifaecis.</title>
        <authorList>
            <person name="Yao Y."/>
        </authorList>
    </citation>
    <scope>NUCLEOTIDE SEQUENCE [LARGE SCALE GENOMIC DNA]</scope>
    <source>
        <strain evidence="13 14">BXX</strain>
    </source>
</reference>
<dbReference type="InterPro" id="IPR050071">
    <property type="entry name" value="Dehydroquinate_synthase"/>
</dbReference>
<comment type="cofactor">
    <cofactor evidence="2">
        <name>Zn(2+)</name>
        <dbReference type="ChEBI" id="CHEBI:29105"/>
    </cofactor>
</comment>
<dbReference type="PANTHER" id="PTHR43622">
    <property type="entry name" value="3-DEHYDROQUINATE SYNTHASE"/>
    <property type="match status" value="1"/>
</dbReference>
<evidence type="ECO:0000256" key="1">
    <source>
        <dbReference type="ARBA" id="ARBA00001911"/>
    </source>
</evidence>
<keyword evidence="3 9" id="KW-0479">Metal-binding</keyword>
<feature type="binding site" evidence="9">
    <location>
        <position position="161"/>
    </location>
    <ligand>
        <name>NAD(+)</name>
        <dbReference type="ChEBI" id="CHEBI:57540"/>
    </ligand>
</feature>
<comment type="pathway">
    <text evidence="9">Metabolic intermediate biosynthesis; chorismate biosynthesis; chorismate from D-erythrose 4-phosphate and phosphoenolpyruvate: step 2/7.</text>
</comment>
<evidence type="ECO:0000256" key="7">
    <source>
        <dbReference type="ARBA" id="ARBA00023239"/>
    </source>
</evidence>
<dbReference type="Pfam" id="PF01761">
    <property type="entry name" value="DHQ_synthase"/>
    <property type="match status" value="1"/>
</dbReference>
<organism evidence="13 14">
    <name type="scientific">Clostridium bovifaecis</name>
    <dbReference type="NCBI Taxonomy" id="2184719"/>
    <lineage>
        <taxon>Bacteria</taxon>
        <taxon>Bacillati</taxon>
        <taxon>Bacillota</taxon>
        <taxon>Clostridia</taxon>
        <taxon>Eubacteriales</taxon>
        <taxon>Clostridiaceae</taxon>
        <taxon>Clostridium</taxon>
    </lineage>
</organism>
<feature type="domain" description="3-dehydroquinate synthase N-terminal" evidence="11">
    <location>
        <begin position="77"/>
        <end position="187"/>
    </location>
</feature>
<dbReference type="InterPro" id="IPR030963">
    <property type="entry name" value="DHQ_synth_fam"/>
</dbReference>
<evidence type="ECO:0000256" key="8">
    <source>
        <dbReference type="ARBA" id="ARBA00023285"/>
    </source>
</evidence>
<dbReference type="EMBL" id="CP046522">
    <property type="protein sequence ID" value="QGU93983.1"/>
    <property type="molecule type" value="Genomic_DNA"/>
</dbReference>
<feature type="binding site" evidence="9">
    <location>
        <begin position="115"/>
        <end position="119"/>
    </location>
    <ligand>
        <name>NAD(+)</name>
        <dbReference type="ChEBI" id="CHEBI:57540"/>
    </ligand>
</feature>
<comment type="function">
    <text evidence="9">Catalyzes the conversion of 3-deoxy-D-arabino-heptulosonate 7-phosphate (DAHP) to dehydroquinate (DHQ).</text>
</comment>
<keyword evidence="8 9" id="KW-0170">Cobalt</keyword>
<dbReference type="InterPro" id="IPR016037">
    <property type="entry name" value="DHQ_synth_AroB"/>
</dbReference>
<dbReference type="AlphaFoldDB" id="A0A6I6ENF1"/>
<keyword evidence="7 9" id="KW-0456">Lyase</keyword>
<dbReference type="PANTHER" id="PTHR43622:SF1">
    <property type="entry name" value="3-DEHYDROQUINATE SYNTHASE"/>
    <property type="match status" value="1"/>
</dbReference>
<dbReference type="GO" id="GO:0005737">
    <property type="term" value="C:cytoplasm"/>
    <property type="evidence" value="ECO:0007669"/>
    <property type="project" value="UniProtKB-SubCell"/>
</dbReference>
<dbReference type="InterPro" id="IPR056179">
    <property type="entry name" value="DHQS_C"/>
</dbReference>
<dbReference type="Gene3D" id="3.40.50.1970">
    <property type="match status" value="1"/>
</dbReference>
<dbReference type="PIRSF" id="PIRSF001455">
    <property type="entry name" value="DHQ_synth"/>
    <property type="match status" value="1"/>
</dbReference>
<dbReference type="Pfam" id="PF24621">
    <property type="entry name" value="DHQS_C"/>
    <property type="match status" value="1"/>
</dbReference>
<evidence type="ECO:0000313" key="13">
    <source>
        <dbReference type="EMBL" id="QGU93983.1"/>
    </source>
</evidence>
<evidence type="ECO:0000256" key="3">
    <source>
        <dbReference type="ARBA" id="ARBA00022723"/>
    </source>
</evidence>
<evidence type="ECO:0000256" key="10">
    <source>
        <dbReference type="NCBIfam" id="TIGR01357"/>
    </source>
</evidence>
<dbReference type="HAMAP" id="MF_00110">
    <property type="entry name" value="DHQ_synthase"/>
    <property type="match status" value="1"/>
</dbReference>
<feature type="binding site" evidence="9">
    <location>
        <position position="254"/>
    </location>
    <ligand>
        <name>Zn(2+)</name>
        <dbReference type="ChEBI" id="CHEBI:29105"/>
    </ligand>
</feature>
<dbReference type="GO" id="GO:0046872">
    <property type="term" value="F:metal ion binding"/>
    <property type="evidence" value="ECO:0007669"/>
    <property type="project" value="UniProtKB-KW"/>
</dbReference>
<dbReference type="UniPathway" id="UPA00053">
    <property type="reaction ID" value="UER00085"/>
</dbReference>
<dbReference type="EC" id="4.2.3.4" evidence="9 10"/>
<keyword evidence="6 9" id="KW-0520">NAD</keyword>
<feature type="binding site" evidence="9">
    <location>
        <begin position="139"/>
        <end position="140"/>
    </location>
    <ligand>
        <name>NAD(+)</name>
        <dbReference type="ChEBI" id="CHEBI:57540"/>
    </ligand>
</feature>
<comment type="cofactor">
    <cofactor evidence="9">
        <name>Co(2+)</name>
        <dbReference type="ChEBI" id="CHEBI:48828"/>
    </cofactor>
    <cofactor evidence="9">
        <name>Zn(2+)</name>
        <dbReference type="ChEBI" id="CHEBI:29105"/>
    </cofactor>
    <text evidence="9">Binds 1 divalent metal cation per subunit. Can use either Co(2+) or Zn(2+).</text>
</comment>
<dbReference type="SUPFAM" id="SSF56796">
    <property type="entry name" value="Dehydroquinate synthase-like"/>
    <property type="match status" value="1"/>
</dbReference>
<feature type="binding site" evidence="9">
    <location>
        <position position="152"/>
    </location>
    <ligand>
        <name>NAD(+)</name>
        <dbReference type="ChEBI" id="CHEBI:57540"/>
    </ligand>
</feature>
<proteinExistence type="inferred from homology"/>
<evidence type="ECO:0000256" key="6">
    <source>
        <dbReference type="ARBA" id="ARBA00023027"/>
    </source>
</evidence>
<keyword evidence="4 9" id="KW-0547">Nucleotide-binding</keyword>
<evidence type="ECO:0000256" key="2">
    <source>
        <dbReference type="ARBA" id="ARBA00001947"/>
    </source>
</evidence>
<dbReference type="GO" id="GO:0009423">
    <property type="term" value="P:chorismate biosynthetic process"/>
    <property type="evidence" value="ECO:0007669"/>
    <property type="project" value="UniProtKB-UniRule"/>
</dbReference>
<comment type="catalytic activity">
    <reaction evidence="9">
        <text>7-phospho-2-dehydro-3-deoxy-D-arabino-heptonate = 3-dehydroquinate + phosphate</text>
        <dbReference type="Rhea" id="RHEA:21968"/>
        <dbReference type="ChEBI" id="CHEBI:32364"/>
        <dbReference type="ChEBI" id="CHEBI:43474"/>
        <dbReference type="ChEBI" id="CHEBI:58394"/>
        <dbReference type="EC" id="4.2.3.4"/>
    </reaction>
</comment>
<comment type="subcellular location">
    <subcellularLocation>
        <location evidence="9">Cytoplasm</location>
    </subcellularLocation>
</comment>
<dbReference type="Gene3D" id="1.20.1090.10">
    <property type="entry name" value="Dehydroquinate synthase-like - alpha domain"/>
    <property type="match status" value="1"/>
</dbReference>
<evidence type="ECO:0000256" key="5">
    <source>
        <dbReference type="ARBA" id="ARBA00022833"/>
    </source>
</evidence>
<keyword evidence="14" id="KW-1185">Reference proteome</keyword>
<evidence type="ECO:0000256" key="4">
    <source>
        <dbReference type="ARBA" id="ARBA00022741"/>
    </source>
</evidence>
<dbReference type="FunFam" id="3.40.50.1970:FF:000007">
    <property type="entry name" value="Pentafunctional AROM polypeptide"/>
    <property type="match status" value="1"/>
</dbReference>
<protein>
    <recommendedName>
        <fullName evidence="9 10">3-dehydroquinate synthase</fullName>
        <shortName evidence="9">DHQS</shortName>
        <ecNumber evidence="9 10">4.2.3.4</ecNumber>
    </recommendedName>
</protein>
<dbReference type="NCBIfam" id="TIGR01357">
    <property type="entry name" value="aroB"/>
    <property type="match status" value="1"/>
</dbReference>
<feature type="binding site" evidence="9">
    <location>
        <position position="271"/>
    </location>
    <ligand>
        <name>Zn(2+)</name>
        <dbReference type="ChEBI" id="CHEBI:29105"/>
    </ligand>
</feature>
<dbReference type="GO" id="GO:0000166">
    <property type="term" value="F:nucleotide binding"/>
    <property type="evidence" value="ECO:0007669"/>
    <property type="project" value="UniProtKB-KW"/>
</dbReference>
<dbReference type="GO" id="GO:0003856">
    <property type="term" value="F:3-dehydroquinate synthase activity"/>
    <property type="evidence" value="ECO:0007669"/>
    <property type="project" value="UniProtKB-UniRule"/>
</dbReference>